<reference evidence="2 3" key="1">
    <citation type="submission" date="2018-11" db="EMBL/GenBank/DDBJ databases">
        <title>The Potential of Streptomyces as Biocontrol Agents against the Tomato grey mould, Botrytis cinerea (Gray mold) Frontiers in Microbiology.</title>
        <authorList>
            <person name="Li D."/>
        </authorList>
    </citation>
    <scope>NUCLEOTIDE SEQUENCE [LARGE SCALE GENOMIC DNA]</scope>
    <source>
        <strain evidence="2 3">NEAU-LD23</strain>
    </source>
</reference>
<evidence type="ECO:0000313" key="2">
    <source>
        <dbReference type="EMBL" id="RNG30972.1"/>
    </source>
</evidence>
<comment type="caution">
    <text evidence="2">The sequence shown here is derived from an EMBL/GenBank/DDBJ whole genome shotgun (WGS) entry which is preliminary data.</text>
</comment>
<evidence type="ECO:0000313" key="3">
    <source>
        <dbReference type="Proteomes" id="UP000275401"/>
    </source>
</evidence>
<gene>
    <name evidence="2" type="ORF">EEJ42_09220</name>
</gene>
<dbReference type="Proteomes" id="UP000275401">
    <property type="component" value="Unassembled WGS sequence"/>
</dbReference>
<keyword evidence="3" id="KW-1185">Reference proteome</keyword>
<sequence length="80" mass="9023">MARSSLALGPSFLGRVPPERRTFVRLFQVRPMVDFDSPVHAAWEARARISALFAAVDRPSSVRHQQAAEDQVEQSQTHDH</sequence>
<protein>
    <submittedName>
        <fullName evidence="2">Uncharacterized protein</fullName>
    </submittedName>
</protein>
<dbReference type="AlphaFoldDB" id="A0A3M8WLL0"/>
<proteinExistence type="predicted"/>
<name>A0A3M8WLL0_9ACTN</name>
<accession>A0A3M8WLL0</accession>
<evidence type="ECO:0000256" key="1">
    <source>
        <dbReference type="SAM" id="MobiDB-lite"/>
    </source>
</evidence>
<dbReference type="EMBL" id="RIBZ01000117">
    <property type="protein sequence ID" value="RNG30972.1"/>
    <property type="molecule type" value="Genomic_DNA"/>
</dbReference>
<feature type="region of interest" description="Disordered" evidence="1">
    <location>
        <begin position="60"/>
        <end position="80"/>
    </location>
</feature>
<organism evidence="2 3">
    <name type="scientific">Streptomyces botrytidirepellens</name>
    <dbReference type="NCBI Taxonomy" id="2486417"/>
    <lineage>
        <taxon>Bacteria</taxon>
        <taxon>Bacillati</taxon>
        <taxon>Actinomycetota</taxon>
        <taxon>Actinomycetes</taxon>
        <taxon>Kitasatosporales</taxon>
        <taxon>Streptomycetaceae</taxon>
        <taxon>Streptomyces</taxon>
    </lineage>
</organism>